<protein>
    <submittedName>
        <fullName evidence="1">Uncharacterized protein</fullName>
    </submittedName>
</protein>
<dbReference type="EMBL" id="JAJSOF020000017">
    <property type="protein sequence ID" value="KAJ4440111.1"/>
    <property type="molecule type" value="Genomic_DNA"/>
</dbReference>
<dbReference type="Proteomes" id="UP001148838">
    <property type="component" value="Unassembled WGS sequence"/>
</dbReference>
<gene>
    <name evidence="1" type="ORF">ANN_08248</name>
</gene>
<accession>A0ABQ8T0W8</accession>
<keyword evidence="2" id="KW-1185">Reference proteome</keyword>
<comment type="caution">
    <text evidence="1">The sequence shown here is derived from an EMBL/GenBank/DDBJ whole genome shotgun (WGS) entry which is preliminary data.</text>
</comment>
<reference evidence="1 2" key="1">
    <citation type="journal article" date="2022" name="Allergy">
        <title>Genome assembly and annotation of Periplaneta americana reveal a comprehensive cockroach allergen profile.</title>
        <authorList>
            <person name="Wang L."/>
            <person name="Xiong Q."/>
            <person name="Saelim N."/>
            <person name="Wang L."/>
            <person name="Nong W."/>
            <person name="Wan A.T."/>
            <person name="Shi M."/>
            <person name="Liu X."/>
            <person name="Cao Q."/>
            <person name="Hui J.H.L."/>
            <person name="Sookrung N."/>
            <person name="Leung T.F."/>
            <person name="Tungtrongchitr A."/>
            <person name="Tsui S.K.W."/>
        </authorList>
    </citation>
    <scope>NUCLEOTIDE SEQUENCE [LARGE SCALE GENOMIC DNA]</scope>
    <source>
        <strain evidence="1">PWHHKU_190912</strain>
    </source>
</reference>
<name>A0ABQ8T0W8_PERAM</name>
<evidence type="ECO:0000313" key="1">
    <source>
        <dbReference type="EMBL" id="KAJ4440111.1"/>
    </source>
</evidence>
<organism evidence="1 2">
    <name type="scientific">Periplaneta americana</name>
    <name type="common">American cockroach</name>
    <name type="synonym">Blatta americana</name>
    <dbReference type="NCBI Taxonomy" id="6978"/>
    <lineage>
        <taxon>Eukaryota</taxon>
        <taxon>Metazoa</taxon>
        <taxon>Ecdysozoa</taxon>
        <taxon>Arthropoda</taxon>
        <taxon>Hexapoda</taxon>
        <taxon>Insecta</taxon>
        <taxon>Pterygota</taxon>
        <taxon>Neoptera</taxon>
        <taxon>Polyneoptera</taxon>
        <taxon>Dictyoptera</taxon>
        <taxon>Blattodea</taxon>
        <taxon>Blattoidea</taxon>
        <taxon>Blattidae</taxon>
        <taxon>Blattinae</taxon>
        <taxon>Periplaneta</taxon>
    </lineage>
</organism>
<evidence type="ECO:0000313" key="2">
    <source>
        <dbReference type="Proteomes" id="UP001148838"/>
    </source>
</evidence>
<proteinExistence type="predicted"/>
<sequence length="189" mass="22213">MNDTFRTEGYHIEEYLLPMGLDERLGDVPHLFIFLKEAVLTSASTSRSLGLHKYVKTDSNAITVFRKADTELLSCKLRQLNLSYTAITWFDYLRDRKQCITQLRNITHTKSPFFNTCALSISNDLKFHYYGSYFSYVVNCYLNTSAYQQFSTFEELVKRASVDMRSLLVWNEGYSLIHYRCSYSQYRKT</sequence>